<protein>
    <submittedName>
        <fullName evidence="2">Uncharacterized protein</fullName>
    </submittedName>
</protein>
<reference evidence="2 3" key="1">
    <citation type="submission" date="2023-07" db="EMBL/GenBank/DDBJ databases">
        <title>Genomic Encyclopedia of Type Strains, Phase IV (KMG-IV): sequencing the most valuable type-strain genomes for metagenomic binning, comparative biology and taxonomic classification.</title>
        <authorList>
            <person name="Goeker M."/>
        </authorList>
    </citation>
    <scope>NUCLEOTIDE SEQUENCE [LARGE SCALE GENOMIC DNA]</scope>
    <source>
        <strain evidence="2 3">DSM 12751</strain>
    </source>
</reference>
<proteinExistence type="predicted"/>
<comment type="caution">
    <text evidence="2">The sequence shown here is derived from an EMBL/GenBank/DDBJ whole genome shotgun (WGS) entry which is preliminary data.</text>
</comment>
<dbReference type="RefSeq" id="WP_307397439.1">
    <property type="nucleotide sequence ID" value="NZ_BAAADK010000017.1"/>
</dbReference>
<dbReference type="EMBL" id="JAUSTY010000022">
    <property type="protein sequence ID" value="MDQ0168025.1"/>
    <property type="molecule type" value="Genomic_DNA"/>
</dbReference>
<evidence type="ECO:0000313" key="3">
    <source>
        <dbReference type="Proteomes" id="UP001235840"/>
    </source>
</evidence>
<feature type="chain" id="PRO_5047335756" evidence="1">
    <location>
        <begin position="34"/>
        <end position="158"/>
    </location>
</feature>
<organism evidence="2 3">
    <name type="scientific">Caldalkalibacillus horti</name>
    <dbReference type="NCBI Taxonomy" id="77523"/>
    <lineage>
        <taxon>Bacteria</taxon>
        <taxon>Bacillati</taxon>
        <taxon>Bacillota</taxon>
        <taxon>Bacilli</taxon>
        <taxon>Bacillales</taxon>
        <taxon>Bacillaceae</taxon>
        <taxon>Caldalkalibacillus</taxon>
    </lineage>
</organism>
<evidence type="ECO:0000256" key="1">
    <source>
        <dbReference type="SAM" id="SignalP"/>
    </source>
</evidence>
<name>A0ABT9W451_9BACI</name>
<accession>A0ABT9W451</accession>
<keyword evidence="3" id="KW-1185">Reference proteome</keyword>
<feature type="signal peptide" evidence="1">
    <location>
        <begin position="1"/>
        <end position="33"/>
    </location>
</feature>
<keyword evidence="1" id="KW-0732">Signal</keyword>
<sequence>MVNTILNRKKWTRMFVFSLTFILALTGAVSAYAADSGEKVGSIDITNAIKQNLSQVQGDVGAFATLTIDWSIPGNSTATGTTGLPMESGESITINVSYSPSASSVQAGIIQPDGSFRYVNGSRGSVNHEFSISQRGTYYVAIVNSSSNTLTVTGFVNY</sequence>
<gene>
    <name evidence="2" type="ORF">J2S11_003955</name>
</gene>
<evidence type="ECO:0000313" key="2">
    <source>
        <dbReference type="EMBL" id="MDQ0168025.1"/>
    </source>
</evidence>
<dbReference type="Proteomes" id="UP001235840">
    <property type="component" value="Unassembled WGS sequence"/>
</dbReference>